<dbReference type="OrthoDB" id="7864219at2"/>
<gene>
    <name evidence="1" type="ORF">SAMN04488044_0654</name>
</gene>
<dbReference type="Proteomes" id="UP000184211">
    <property type="component" value="Unassembled WGS sequence"/>
</dbReference>
<proteinExistence type="predicted"/>
<dbReference type="STRING" id="870908.SAMN04488044_0654"/>
<dbReference type="RefSeq" id="WP_072790431.1">
    <property type="nucleotide sequence ID" value="NZ_FQWM01000001.1"/>
</dbReference>
<evidence type="ECO:0000313" key="2">
    <source>
        <dbReference type="Proteomes" id="UP000184211"/>
    </source>
</evidence>
<organism evidence="1 2">
    <name type="scientific">Cognatishimia maritima</name>
    <dbReference type="NCBI Taxonomy" id="870908"/>
    <lineage>
        <taxon>Bacteria</taxon>
        <taxon>Pseudomonadati</taxon>
        <taxon>Pseudomonadota</taxon>
        <taxon>Alphaproteobacteria</taxon>
        <taxon>Rhodobacterales</taxon>
        <taxon>Paracoccaceae</taxon>
        <taxon>Cognatishimia</taxon>
    </lineage>
</organism>
<reference evidence="2" key="1">
    <citation type="submission" date="2016-11" db="EMBL/GenBank/DDBJ databases">
        <authorList>
            <person name="Varghese N."/>
            <person name="Submissions S."/>
        </authorList>
    </citation>
    <scope>NUCLEOTIDE SEQUENCE [LARGE SCALE GENOMIC DNA]</scope>
    <source>
        <strain evidence="2">DSM 28223</strain>
    </source>
</reference>
<name>A0A1M5JHG0_9RHOB</name>
<keyword evidence="2" id="KW-1185">Reference proteome</keyword>
<evidence type="ECO:0000313" key="1">
    <source>
        <dbReference type="EMBL" id="SHG39700.1"/>
    </source>
</evidence>
<dbReference type="EMBL" id="FQWM01000001">
    <property type="protein sequence ID" value="SHG39700.1"/>
    <property type="molecule type" value="Genomic_DNA"/>
</dbReference>
<dbReference type="AlphaFoldDB" id="A0A1M5JHG0"/>
<accession>A0A1M5JHG0</accession>
<protein>
    <submittedName>
        <fullName evidence="1">Uncharacterized protein</fullName>
    </submittedName>
</protein>
<sequence length="86" mass="9555">MDILGRDRETECYHVKIDVDGRAVSALVPERLGAGHRFIGARPTHQSAYTWIAENQTKIEAAIAILARGSGRPKAPFDQITLIKER</sequence>